<accession>A0A1I0PAS9</accession>
<keyword evidence="2" id="KW-1185">Reference proteome</keyword>
<proteinExistence type="predicted"/>
<evidence type="ECO:0000313" key="1">
    <source>
        <dbReference type="EMBL" id="SEW11407.1"/>
    </source>
</evidence>
<sequence>MIDINHPESEFIFQAGTFTDRIRNYCRKYILETFEERKITFQDMKIEGLILQEFSEIHFKENFISISLLINDLNTEIEKLESINIISEDGNCTVCNTKLTTFDTLIKEKDFRFITICKKCPSEIYNILNKLDWLTGAAFI</sequence>
<dbReference type="RefSeq" id="WP_089791013.1">
    <property type="nucleotide sequence ID" value="NZ_FOIU01000001.1"/>
</dbReference>
<dbReference type="OrthoDB" id="1256093at2"/>
<evidence type="ECO:0000313" key="2">
    <source>
        <dbReference type="Proteomes" id="UP000199469"/>
    </source>
</evidence>
<protein>
    <submittedName>
        <fullName evidence="1">Uncharacterized protein</fullName>
    </submittedName>
</protein>
<dbReference type="Proteomes" id="UP000199469">
    <property type="component" value="Unassembled WGS sequence"/>
</dbReference>
<dbReference type="STRING" id="356305.SAMN05421841_1105"/>
<gene>
    <name evidence="1" type="ORF">SAMN05421841_1105</name>
</gene>
<dbReference type="EMBL" id="FOIU01000001">
    <property type="protein sequence ID" value="SEW11407.1"/>
    <property type="molecule type" value="Genomic_DNA"/>
</dbReference>
<name>A0A1I0PAS9_9FLAO</name>
<reference evidence="2" key="1">
    <citation type="submission" date="2016-10" db="EMBL/GenBank/DDBJ databases">
        <authorList>
            <person name="Varghese N."/>
            <person name="Submissions S."/>
        </authorList>
    </citation>
    <scope>NUCLEOTIDE SEQUENCE [LARGE SCALE GENOMIC DNA]</scope>
    <source>
        <strain evidence="2">DSM 17724</strain>
    </source>
</reference>
<dbReference type="AlphaFoldDB" id="A0A1I0PAS9"/>
<organism evidence="1 2">
    <name type="scientific">Chryseobacterium wanjuense</name>
    <dbReference type="NCBI Taxonomy" id="356305"/>
    <lineage>
        <taxon>Bacteria</taxon>
        <taxon>Pseudomonadati</taxon>
        <taxon>Bacteroidota</taxon>
        <taxon>Flavobacteriia</taxon>
        <taxon>Flavobacteriales</taxon>
        <taxon>Weeksellaceae</taxon>
        <taxon>Chryseobacterium group</taxon>
        <taxon>Chryseobacterium</taxon>
    </lineage>
</organism>